<evidence type="ECO:0000259" key="1">
    <source>
        <dbReference type="Pfam" id="PF04321"/>
    </source>
</evidence>
<feature type="domain" description="RmlD-like substrate binding" evidence="1">
    <location>
        <begin position="1"/>
        <end position="97"/>
    </location>
</feature>
<organism evidence="2">
    <name type="scientific">marine metagenome</name>
    <dbReference type="NCBI Taxonomy" id="408172"/>
    <lineage>
        <taxon>unclassified sequences</taxon>
        <taxon>metagenomes</taxon>
        <taxon>ecological metagenomes</taxon>
    </lineage>
</organism>
<accession>A0A382ZI69</accession>
<dbReference type="GO" id="GO:0005829">
    <property type="term" value="C:cytosol"/>
    <property type="evidence" value="ECO:0007669"/>
    <property type="project" value="TreeGrafter"/>
</dbReference>
<dbReference type="InterPro" id="IPR029903">
    <property type="entry name" value="RmlD-like-bd"/>
</dbReference>
<reference evidence="2" key="1">
    <citation type="submission" date="2018-05" db="EMBL/GenBank/DDBJ databases">
        <authorList>
            <person name="Lanie J.A."/>
            <person name="Ng W.-L."/>
            <person name="Kazmierczak K.M."/>
            <person name="Andrzejewski T.M."/>
            <person name="Davidsen T.M."/>
            <person name="Wayne K.J."/>
            <person name="Tettelin H."/>
            <person name="Glass J.I."/>
            <person name="Rusch D."/>
            <person name="Podicherti R."/>
            <person name="Tsui H.-C.T."/>
            <person name="Winkler M.E."/>
        </authorList>
    </citation>
    <scope>NUCLEOTIDE SEQUENCE</scope>
</reference>
<dbReference type="PANTHER" id="PTHR10491">
    <property type="entry name" value="DTDP-4-DEHYDRORHAMNOSE REDUCTASE"/>
    <property type="match status" value="1"/>
</dbReference>
<gene>
    <name evidence="2" type="ORF">METZ01_LOCUS448026</name>
</gene>
<dbReference type="GO" id="GO:0019305">
    <property type="term" value="P:dTDP-rhamnose biosynthetic process"/>
    <property type="evidence" value="ECO:0007669"/>
    <property type="project" value="TreeGrafter"/>
</dbReference>
<name>A0A382ZI69_9ZZZZ</name>
<evidence type="ECO:0000313" key="2">
    <source>
        <dbReference type="EMBL" id="SVD95172.1"/>
    </source>
</evidence>
<feature type="non-terminal residue" evidence="2">
    <location>
        <position position="97"/>
    </location>
</feature>
<dbReference type="Pfam" id="PF04321">
    <property type="entry name" value="RmlD_sub_bind"/>
    <property type="match status" value="1"/>
</dbReference>
<sequence length="97" mass="10626">MKVGVIGANGQLGSDVVLAFLENGDDVIELNHDKIELEQFENVERILSDCQPEIIINTAAMHHLDKCEQNPLKSFSVNGIGLKNLGLISKKLNCILV</sequence>
<dbReference type="PANTHER" id="PTHR10491:SF4">
    <property type="entry name" value="METHIONINE ADENOSYLTRANSFERASE 2 SUBUNIT BETA"/>
    <property type="match status" value="1"/>
</dbReference>
<dbReference type="EMBL" id="UINC01184110">
    <property type="protein sequence ID" value="SVD95172.1"/>
    <property type="molecule type" value="Genomic_DNA"/>
</dbReference>
<dbReference type="GO" id="GO:0008831">
    <property type="term" value="F:dTDP-4-dehydrorhamnose reductase activity"/>
    <property type="evidence" value="ECO:0007669"/>
    <property type="project" value="TreeGrafter"/>
</dbReference>
<dbReference type="Gene3D" id="3.40.50.720">
    <property type="entry name" value="NAD(P)-binding Rossmann-like Domain"/>
    <property type="match status" value="1"/>
</dbReference>
<dbReference type="SUPFAM" id="SSF51735">
    <property type="entry name" value="NAD(P)-binding Rossmann-fold domains"/>
    <property type="match status" value="1"/>
</dbReference>
<protein>
    <recommendedName>
        <fullName evidence="1">RmlD-like substrate binding domain-containing protein</fullName>
    </recommendedName>
</protein>
<dbReference type="InterPro" id="IPR005913">
    <property type="entry name" value="dTDP_dehydrorham_reduct"/>
</dbReference>
<dbReference type="InterPro" id="IPR036291">
    <property type="entry name" value="NAD(P)-bd_dom_sf"/>
</dbReference>
<proteinExistence type="predicted"/>
<dbReference type="AlphaFoldDB" id="A0A382ZI69"/>